<organism evidence="1 2">
    <name type="scientific">Sphingomonas ginsenosidivorax</name>
    <dbReference type="NCBI Taxonomy" id="862135"/>
    <lineage>
        <taxon>Bacteria</taxon>
        <taxon>Pseudomonadati</taxon>
        <taxon>Pseudomonadota</taxon>
        <taxon>Alphaproteobacteria</taxon>
        <taxon>Sphingomonadales</taxon>
        <taxon>Sphingomonadaceae</taxon>
        <taxon>Sphingomonas</taxon>
    </lineage>
</organism>
<dbReference type="RefSeq" id="WP_147080065.1">
    <property type="nucleotide sequence ID" value="NZ_VOQR01000001.1"/>
</dbReference>
<sequence length="165" mass="17254">MKKTLTLSAALLMFTGCSQDRTVYPSLGARPVEKLGFGEPEVKVAVAVPDPALDAEIAGLSKQLATITAGFDKDARSTETAARAARGGAVGSDAWLTAQTLLAGLDDWRAQSSALVGDIEQRATDRAAKLEPDYPALSALRDKAQAETDRQSATIARIQATLPAA</sequence>
<dbReference type="AlphaFoldDB" id="A0A5C6UBQ1"/>
<dbReference type="PROSITE" id="PS51257">
    <property type="entry name" value="PROKAR_LIPOPROTEIN"/>
    <property type="match status" value="1"/>
</dbReference>
<reference evidence="1 2" key="1">
    <citation type="journal article" date="2013" name="Antonie Van Leeuwenhoek">
        <title>Sphingomonas ginsenosidivorax sp. nov., with the ability to transform ginsenosides.</title>
        <authorList>
            <person name="Jin X.F."/>
            <person name="Kim J.K."/>
            <person name="Liu Q.M."/>
            <person name="Kang M.S."/>
            <person name="He D."/>
            <person name="Jin F.X."/>
            <person name="Kim S.C."/>
            <person name="Im W.T."/>
        </authorList>
    </citation>
    <scope>NUCLEOTIDE SEQUENCE [LARGE SCALE GENOMIC DNA]</scope>
    <source>
        <strain evidence="1 2">KHI67</strain>
    </source>
</reference>
<gene>
    <name evidence="1" type="ORF">FSB78_03695</name>
</gene>
<evidence type="ECO:0000313" key="2">
    <source>
        <dbReference type="Proteomes" id="UP000321250"/>
    </source>
</evidence>
<evidence type="ECO:0000313" key="1">
    <source>
        <dbReference type="EMBL" id="TXC70149.1"/>
    </source>
</evidence>
<name>A0A5C6UBQ1_9SPHN</name>
<keyword evidence="2" id="KW-1185">Reference proteome</keyword>
<protein>
    <submittedName>
        <fullName evidence="1">Uncharacterized protein</fullName>
    </submittedName>
</protein>
<dbReference type="Proteomes" id="UP000321250">
    <property type="component" value="Unassembled WGS sequence"/>
</dbReference>
<dbReference type="EMBL" id="VOQR01000001">
    <property type="protein sequence ID" value="TXC70149.1"/>
    <property type="molecule type" value="Genomic_DNA"/>
</dbReference>
<proteinExistence type="predicted"/>
<comment type="caution">
    <text evidence="1">The sequence shown here is derived from an EMBL/GenBank/DDBJ whole genome shotgun (WGS) entry which is preliminary data.</text>
</comment>
<dbReference type="OrthoDB" id="7582741at2"/>
<accession>A0A5C6UBQ1</accession>